<sequence>MILAKRVIPILGSAVVAGAYVLLLLSPSQWKVAAVILTLWLIGSVLHLLHWRFLSLSFWAALTPIAALIFGGTGLLFFVDVSVARWIFVVIMVIVYALYTETLFVYHYQPQIYANLSLPRLSLYVLTVGGACLFMFLWALNLIGLMPVWLLTVLAAAYMATMLLHILYSFQLWSDANFYVIAVLSLLFAETVWVMQFWSVSYYISGAILGLLLYALPSVMLMHWRGALNRQVALRYAIMTFVAIILILATSQWV</sequence>
<keyword evidence="1" id="KW-0812">Transmembrane</keyword>
<evidence type="ECO:0000256" key="1">
    <source>
        <dbReference type="SAM" id="Phobius"/>
    </source>
</evidence>
<name>A0A2M7H409_9BACT</name>
<feature type="transmembrane region" description="Helical" evidence="1">
    <location>
        <begin position="121"/>
        <end position="140"/>
    </location>
</feature>
<feature type="transmembrane region" description="Helical" evidence="1">
    <location>
        <begin position="32"/>
        <end position="49"/>
    </location>
</feature>
<feature type="transmembrane region" description="Helical" evidence="1">
    <location>
        <begin position="233"/>
        <end position="253"/>
    </location>
</feature>
<keyword evidence="1" id="KW-0472">Membrane</keyword>
<evidence type="ECO:0000313" key="3">
    <source>
        <dbReference type="Proteomes" id="UP000230292"/>
    </source>
</evidence>
<feature type="transmembrane region" description="Helical" evidence="1">
    <location>
        <begin position="7"/>
        <end position="26"/>
    </location>
</feature>
<dbReference type="EMBL" id="PFGC01000035">
    <property type="protein sequence ID" value="PIW36954.1"/>
    <property type="molecule type" value="Genomic_DNA"/>
</dbReference>
<accession>A0A2M7H409</accession>
<reference evidence="2 3" key="1">
    <citation type="submission" date="2017-09" db="EMBL/GenBank/DDBJ databases">
        <title>Depth-based differentiation of microbial function through sediment-hosted aquifers and enrichment of novel symbionts in the deep terrestrial subsurface.</title>
        <authorList>
            <person name="Probst A.J."/>
            <person name="Ladd B."/>
            <person name="Jarett J.K."/>
            <person name="Geller-Mcgrath D.E."/>
            <person name="Sieber C.M."/>
            <person name="Emerson J.B."/>
            <person name="Anantharaman K."/>
            <person name="Thomas B.C."/>
            <person name="Malmstrom R."/>
            <person name="Stieglmeier M."/>
            <person name="Klingl A."/>
            <person name="Woyke T."/>
            <person name="Ryan C.M."/>
            <person name="Banfield J.F."/>
        </authorList>
    </citation>
    <scope>NUCLEOTIDE SEQUENCE [LARGE SCALE GENOMIC DNA]</scope>
    <source>
        <strain evidence="2">CG15_BIG_FIL_POST_REV_8_21_14_020_45_12</strain>
    </source>
</reference>
<feature type="transmembrane region" description="Helical" evidence="1">
    <location>
        <begin position="85"/>
        <end position="109"/>
    </location>
</feature>
<organism evidence="2 3">
    <name type="scientific">Candidatus Kerfeldbacteria bacterium CG15_BIG_FIL_POST_REV_8_21_14_020_45_12</name>
    <dbReference type="NCBI Taxonomy" id="2014247"/>
    <lineage>
        <taxon>Bacteria</taxon>
        <taxon>Candidatus Kerfeldiibacteriota</taxon>
    </lineage>
</organism>
<comment type="caution">
    <text evidence="2">The sequence shown here is derived from an EMBL/GenBank/DDBJ whole genome shotgun (WGS) entry which is preliminary data.</text>
</comment>
<proteinExistence type="predicted"/>
<keyword evidence="1" id="KW-1133">Transmembrane helix</keyword>
<feature type="transmembrane region" description="Helical" evidence="1">
    <location>
        <begin position="202"/>
        <end position="221"/>
    </location>
</feature>
<feature type="transmembrane region" description="Helical" evidence="1">
    <location>
        <begin position="56"/>
        <end position="79"/>
    </location>
</feature>
<gene>
    <name evidence="2" type="ORF">COW24_02670</name>
</gene>
<dbReference type="Proteomes" id="UP000230292">
    <property type="component" value="Unassembled WGS sequence"/>
</dbReference>
<protein>
    <submittedName>
        <fullName evidence="2">Uncharacterized protein</fullName>
    </submittedName>
</protein>
<feature type="transmembrane region" description="Helical" evidence="1">
    <location>
        <begin position="178"/>
        <end position="196"/>
    </location>
</feature>
<dbReference type="AlphaFoldDB" id="A0A2M7H409"/>
<evidence type="ECO:0000313" key="2">
    <source>
        <dbReference type="EMBL" id="PIW36954.1"/>
    </source>
</evidence>
<feature type="transmembrane region" description="Helical" evidence="1">
    <location>
        <begin position="146"/>
        <end position="166"/>
    </location>
</feature>